<feature type="domain" description="Teneurin-like YD-shell" evidence="4">
    <location>
        <begin position="967"/>
        <end position="1229"/>
    </location>
</feature>
<organism evidence="5 6">
    <name type="scientific">Thioflavicoccus mobilis 8321</name>
    <dbReference type="NCBI Taxonomy" id="765912"/>
    <lineage>
        <taxon>Bacteria</taxon>
        <taxon>Pseudomonadati</taxon>
        <taxon>Pseudomonadota</taxon>
        <taxon>Gammaproteobacteria</taxon>
        <taxon>Chromatiales</taxon>
        <taxon>Chromatiaceae</taxon>
        <taxon>Thioflavicoccus</taxon>
    </lineage>
</organism>
<dbReference type="PATRIC" id="fig|765912.4.peg.1719"/>
<dbReference type="Pfam" id="PF25023">
    <property type="entry name" value="TEN_YD-shell"/>
    <property type="match status" value="1"/>
</dbReference>
<dbReference type="PANTHER" id="PTHR32305">
    <property type="match status" value="1"/>
</dbReference>
<dbReference type="PANTHER" id="PTHR32305:SF15">
    <property type="entry name" value="PROTEIN RHSA-RELATED"/>
    <property type="match status" value="1"/>
</dbReference>
<name>L0GXH6_9GAMM</name>
<dbReference type="Gene3D" id="2.180.10.10">
    <property type="entry name" value="RHS repeat-associated core"/>
    <property type="match status" value="4"/>
</dbReference>
<dbReference type="InterPro" id="IPR031325">
    <property type="entry name" value="RHS_repeat"/>
</dbReference>
<dbReference type="STRING" id="765912.Thimo_1753"/>
<evidence type="ECO:0000313" key="5">
    <source>
        <dbReference type="EMBL" id="AGA90527.1"/>
    </source>
</evidence>
<evidence type="ECO:0000256" key="2">
    <source>
        <dbReference type="SAM" id="MobiDB-lite"/>
    </source>
</evidence>
<dbReference type="Proteomes" id="UP000010816">
    <property type="component" value="Chromosome"/>
</dbReference>
<dbReference type="InterPro" id="IPR050708">
    <property type="entry name" value="T6SS_VgrG/RHS"/>
</dbReference>
<dbReference type="SUPFAM" id="SSF101908">
    <property type="entry name" value="Putative isomerase YbhE"/>
    <property type="match status" value="1"/>
</dbReference>
<dbReference type="KEGG" id="tmb:Thimo_1753"/>
<feature type="region of interest" description="Disordered" evidence="2">
    <location>
        <begin position="1336"/>
        <end position="1383"/>
    </location>
</feature>
<dbReference type="InterPro" id="IPR056823">
    <property type="entry name" value="TEN-like_YD-shell"/>
</dbReference>
<dbReference type="NCBIfam" id="TIGR03696">
    <property type="entry name" value="Rhs_assc_core"/>
    <property type="match status" value="1"/>
</dbReference>
<feature type="compositionally biased region" description="Polar residues" evidence="2">
    <location>
        <begin position="1362"/>
        <end position="1373"/>
    </location>
</feature>
<feature type="compositionally biased region" description="Basic residues" evidence="2">
    <location>
        <begin position="1340"/>
        <end position="1349"/>
    </location>
</feature>
<dbReference type="HOGENOM" id="CLU_003684_1_0_6"/>
<dbReference type="InterPro" id="IPR045351">
    <property type="entry name" value="DUF6531"/>
</dbReference>
<feature type="domain" description="DUF6531" evidence="3">
    <location>
        <begin position="77"/>
        <end position="133"/>
    </location>
</feature>
<dbReference type="EMBL" id="CP003051">
    <property type="protein sequence ID" value="AGA90527.1"/>
    <property type="molecule type" value="Genomic_DNA"/>
</dbReference>
<dbReference type="InterPro" id="IPR006530">
    <property type="entry name" value="YD"/>
</dbReference>
<sequence>MNRMSIDGERAMFTSRIGVLFCILLALLLPGVAIAYNKSWDQGHNWIEVDGGWGYYDYDGVWQSEDSPKTCKVGTMCPVYANTGRLEETFTDLSLSGIGPTLAITRTYHSQQWATSFLGNGWTFNFGKRLITARRKDGEKILGLILETGEKNYYKEHSDGTLERLTGYGATFDLIRNVDGSYSIQELDGGRTELDADGKIEEIVDRNGNTLSFQYNAVGCVSRITNASGNYIDFVLGPNGKIASATDNSGRTIGYQYDENGNLTRVTDPLGNSVQYAYNSDNLLTQRTDPRGNVVETIGYDNHQPPRVSTFTEKGEAFTISYYTDRTEKTDSQGNTWTYYYNDVGVIERTIDPLGNETRQSLNKVTVASVDWEEDANGNRTTYTYDALGNVTSRTDALGNTWTYTYVAGTDWLATETSPLGVVTKYEYDSDGNQTKLIRDFGGSLENTTAYTYDGQGNQISVTDPLGNTTTYEYDAQGNMTKVTDALGYITTYAYDARGNRLTETDANGNTTTFAYDLLDRLVTVTDAKGNATSFQYDANGNLIAETDAEGHSRTQSYDSYDRLTQLTDPLGNATNYGYDWRDNRVSKRDANGNTTTYTYDAANHLTQETRPGSAVHSFEYDKVGNQLASIDPAGVRIDQTYDAANRLTARQDSSGDQEIYAYDALGNRTRVERRDAADQVTFGEDTQYDALSRPVQITTALGQVTTFAYDANGNLISITDPLGRVTTQGFDALNRATQIIDAASGVSGLDYDAVGNVTGVTDPRSLTTTYGYDALDRQTALDSPDTGLAQSTYDGNGNLIGRTDSRGIAVAHTYDALDRRTSTQYPDQAEDRALRYDEGTNGRGRLTGYDDESGSVDFSYDPRANLIGESRTIQAQVYNLGYGYDGADRLTRIDYPSGLQVTYAYDGQGRVSTITSNAGGILNGITYLPFGPLAGWSDGSGAQRTLTYDANYRLTGISVPGLLEWHYTHDGAGNITALIDDLDAGRNQTFIYDELNRLTDAAGAYGNYEFTLDPVGNRLTEDDDGLLTQYTYGDDNNRLLSAIGADSDSFTYDAVGNQIADARFASIYNQANRLAEVRQGAVTVAQYLYNAEGQRVVKTIGATVTHFLFGQQGQLLGVYDGSDGSAIEEIVYLGMTPVATVRDGQIYFIHTDHLGTPRVVTNGSQQIVWGWASDPFGEAIADQDPDGDGVAFVFGLRFAGQWFDGETGLHYNYSRDFDPTIGRYIQSDTIGLEGGLNTYLYADGNPLLLSDALGTNPTIIRIGLRAALKAARAAKKAIEKAYGVCKKIRCKIELHGPHHRFGWPFNRRMCHVQLTCWIKGKKGSTFIQRFPYNCDNKGKGPKKPKRKESKPTKPVPKGSPSAPNSQLPTMPTTPVLPIPPLMPASPLIPGL</sequence>
<dbReference type="Pfam" id="PF05593">
    <property type="entry name" value="RHS_repeat"/>
    <property type="match status" value="12"/>
</dbReference>
<evidence type="ECO:0000313" key="6">
    <source>
        <dbReference type="Proteomes" id="UP000010816"/>
    </source>
</evidence>
<keyword evidence="1" id="KW-0677">Repeat</keyword>
<evidence type="ECO:0000259" key="3">
    <source>
        <dbReference type="Pfam" id="PF20148"/>
    </source>
</evidence>
<proteinExistence type="predicted"/>
<protein>
    <submittedName>
        <fullName evidence="5">RHS repeat-associated core domain protein</fullName>
    </submittedName>
</protein>
<evidence type="ECO:0000256" key="1">
    <source>
        <dbReference type="ARBA" id="ARBA00022737"/>
    </source>
</evidence>
<keyword evidence="6" id="KW-1185">Reference proteome</keyword>
<reference evidence="5 6" key="1">
    <citation type="submission" date="2011-09" db="EMBL/GenBank/DDBJ databases">
        <title>Complete sequence of chromosome of Thioflavicoccus mobilis 8321.</title>
        <authorList>
            <consortium name="US DOE Joint Genome Institute"/>
            <person name="Lucas S."/>
            <person name="Han J."/>
            <person name="Lapidus A."/>
            <person name="Cheng J.-F."/>
            <person name="Goodwin L."/>
            <person name="Pitluck S."/>
            <person name="Peters L."/>
            <person name="Ovchinnikova G."/>
            <person name="Lu M."/>
            <person name="Detter J.C."/>
            <person name="Han C."/>
            <person name="Tapia R."/>
            <person name="Land M."/>
            <person name="Hauser L."/>
            <person name="Kyrpides N."/>
            <person name="Ivanova N."/>
            <person name="Pagani I."/>
            <person name="Vogl K."/>
            <person name="Liu Z."/>
            <person name="Imhoff J."/>
            <person name="Thiel V."/>
            <person name="Frigaard N.-U."/>
            <person name="Bryant D."/>
            <person name="Woyke T."/>
        </authorList>
    </citation>
    <scope>NUCLEOTIDE SEQUENCE [LARGE SCALE GENOMIC DNA]</scope>
    <source>
        <strain evidence="5 6">8321</strain>
    </source>
</reference>
<dbReference type="Gene3D" id="3.90.930.1">
    <property type="match status" value="1"/>
</dbReference>
<dbReference type="Pfam" id="PF20148">
    <property type="entry name" value="DUF6531"/>
    <property type="match status" value="1"/>
</dbReference>
<dbReference type="InterPro" id="IPR022385">
    <property type="entry name" value="Rhs_assc_core"/>
</dbReference>
<dbReference type="eggNOG" id="COG3209">
    <property type="taxonomic scope" value="Bacteria"/>
</dbReference>
<gene>
    <name evidence="5" type="ORF">Thimo_1753</name>
</gene>
<dbReference type="NCBIfam" id="TIGR01643">
    <property type="entry name" value="YD_repeat_2x"/>
    <property type="match status" value="13"/>
</dbReference>
<evidence type="ECO:0000259" key="4">
    <source>
        <dbReference type="Pfam" id="PF25023"/>
    </source>
</evidence>
<accession>L0GXH6</accession>